<gene>
    <name evidence="1" type="ORF">APZ42_003409</name>
</gene>
<name>A0A164HJU5_9CRUS</name>
<reference evidence="1 2" key="1">
    <citation type="submission" date="2016-03" db="EMBL/GenBank/DDBJ databases">
        <title>EvidentialGene: Evidence-directed Construction of Genes on Genomes.</title>
        <authorList>
            <person name="Gilbert D.G."/>
            <person name="Choi J.-H."/>
            <person name="Mockaitis K."/>
            <person name="Colbourne J."/>
            <person name="Pfrender M."/>
        </authorList>
    </citation>
    <scope>NUCLEOTIDE SEQUENCE [LARGE SCALE GENOMIC DNA]</scope>
    <source>
        <strain evidence="1 2">Xinb3</strain>
        <tissue evidence="1">Complete organism</tissue>
    </source>
</reference>
<dbReference type="AlphaFoldDB" id="A0A164HJU5"/>
<keyword evidence="2" id="KW-1185">Reference proteome</keyword>
<organism evidence="1 2">
    <name type="scientific">Daphnia magna</name>
    <dbReference type="NCBI Taxonomy" id="35525"/>
    <lineage>
        <taxon>Eukaryota</taxon>
        <taxon>Metazoa</taxon>
        <taxon>Ecdysozoa</taxon>
        <taxon>Arthropoda</taxon>
        <taxon>Crustacea</taxon>
        <taxon>Branchiopoda</taxon>
        <taxon>Diplostraca</taxon>
        <taxon>Cladocera</taxon>
        <taxon>Anomopoda</taxon>
        <taxon>Daphniidae</taxon>
        <taxon>Daphnia</taxon>
    </lineage>
</organism>
<dbReference type="EMBL" id="LRGB01010710">
    <property type="protein sequence ID" value="KZS00319.1"/>
    <property type="molecule type" value="Genomic_DNA"/>
</dbReference>
<dbReference type="Proteomes" id="UP000076858">
    <property type="component" value="Unassembled WGS sequence"/>
</dbReference>
<accession>A0A164HJU5</accession>
<evidence type="ECO:0000313" key="1">
    <source>
        <dbReference type="EMBL" id="KZS00319.1"/>
    </source>
</evidence>
<evidence type="ECO:0000313" key="2">
    <source>
        <dbReference type="Proteomes" id="UP000076858"/>
    </source>
</evidence>
<sequence length="68" mass="8122">MLLMYFDCIFFMCGHSAFSRNVSIMMSTQYTTENAFRDQKLYIRVESDVHISRFLVRQKTQLELNLAM</sequence>
<protein>
    <submittedName>
        <fullName evidence="1">Uncharacterized protein</fullName>
    </submittedName>
</protein>
<comment type="caution">
    <text evidence="1">The sequence shown here is derived from an EMBL/GenBank/DDBJ whole genome shotgun (WGS) entry which is preliminary data.</text>
</comment>
<proteinExistence type="predicted"/>